<dbReference type="GO" id="GO:0004535">
    <property type="term" value="F:poly(A)-specific ribonuclease activity"/>
    <property type="evidence" value="ECO:0007669"/>
    <property type="project" value="TreeGrafter"/>
</dbReference>
<dbReference type="GO" id="GO:0006397">
    <property type="term" value="P:mRNA processing"/>
    <property type="evidence" value="ECO:0007669"/>
    <property type="project" value="UniProtKB-KW"/>
</dbReference>
<dbReference type="InterPro" id="IPR012337">
    <property type="entry name" value="RNaseH-like_sf"/>
</dbReference>
<organism evidence="10 11">
    <name type="scientific">Syncephalis pseudoplumigaleata</name>
    <dbReference type="NCBI Taxonomy" id="1712513"/>
    <lineage>
        <taxon>Eukaryota</taxon>
        <taxon>Fungi</taxon>
        <taxon>Fungi incertae sedis</taxon>
        <taxon>Zoopagomycota</taxon>
        <taxon>Zoopagomycotina</taxon>
        <taxon>Zoopagomycetes</taxon>
        <taxon>Zoopagales</taxon>
        <taxon>Piptocephalidaceae</taxon>
        <taxon>Syncephalis</taxon>
    </lineage>
</organism>
<evidence type="ECO:0000256" key="5">
    <source>
        <dbReference type="ARBA" id="ARBA00022722"/>
    </source>
</evidence>
<dbReference type="Proteomes" id="UP000278143">
    <property type="component" value="Unassembled WGS sequence"/>
</dbReference>
<dbReference type="GO" id="GO:0000932">
    <property type="term" value="C:P-body"/>
    <property type="evidence" value="ECO:0007669"/>
    <property type="project" value="TreeGrafter"/>
</dbReference>
<dbReference type="GO" id="GO:0031251">
    <property type="term" value="C:PAN complex"/>
    <property type="evidence" value="ECO:0007669"/>
    <property type="project" value="TreeGrafter"/>
</dbReference>
<name>A0A4P9YT61_9FUNG</name>
<feature type="domain" description="Exonuclease" evidence="9">
    <location>
        <begin position="3"/>
        <end position="171"/>
    </location>
</feature>
<accession>A0A4P9YT61</accession>
<evidence type="ECO:0000256" key="3">
    <source>
        <dbReference type="ARBA" id="ARBA00022574"/>
    </source>
</evidence>
<dbReference type="GO" id="GO:0003676">
    <property type="term" value="F:nucleic acid binding"/>
    <property type="evidence" value="ECO:0007669"/>
    <property type="project" value="InterPro"/>
</dbReference>
<dbReference type="InterPro" id="IPR013520">
    <property type="entry name" value="Ribonucl_H"/>
</dbReference>
<dbReference type="CDD" id="cd06143">
    <property type="entry name" value="PAN2_exo"/>
    <property type="match status" value="1"/>
</dbReference>
<keyword evidence="3" id="KW-0853">WD repeat</keyword>
<dbReference type="PANTHER" id="PTHR15728:SF0">
    <property type="entry name" value="PAN2-PAN3 DEADENYLATION COMPLEX CATALYTIC SUBUNIT PAN2"/>
    <property type="match status" value="1"/>
</dbReference>
<evidence type="ECO:0000256" key="8">
    <source>
        <dbReference type="ARBA" id="ARBA00022839"/>
    </source>
</evidence>
<dbReference type="AlphaFoldDB" id="A0A4P9YT61"/>
<evidence type="ECO:0000259" key="9">
    <source>
        <dbReference type="SMART" id="SM00479"/>
    </source>
</evidence>
<dbReference type="InterPro" id="IPR050785">
    <property type="entry name" value="PAN2-PAN3_catalytic_subunit"/>
</dbReference>
<keyword evidence="2" id="KW-0963">Cytoplasm</keyword>
<evidence type="ECO:0000313" key="11">
    <source>
        <dbReference type="Proteomes" id="UP000278143"/>
    </source>
</evidence>
<sequence>EKTELSIEGVHVVVRPNRLSLARVSVVRGDGALEGVPFIDDYIASIEPVVDYLTEYSGIEPADLDPAQSRHNLVTLKTAYKKLRLLLDMGCIFVGHGLKKDFRIINILVPPDQVIDTVDLFHLKDRQRKISLRFLAWYLLGEAIQTSSHDSIEDARTALLLYKKYLELTEKGIFQSILEDIYAEGWRRNWKHSSSSQRSTSAALMVAEEEKLDLLNRMHTTLRYARARAPGSW</sequence>
<dbReference type="FunFam" id="3.30.420.10:FF:000028">
    <property type="entry name" value="PAN2-PAN3 deadenylation complex catalytic subunit PAN2"/>
    <property type="match status" value="1"/>
</dbReference>
<dbReference type="GO" id="GO:0000289">
    <property type="term" value="P:nuclear-transcribed mRNA poly(A) tail shortening"/>
    <property type="evidence" value="ECO:0007669"/>
    <property type="project" value="TreeGrafter"/>
</dbReference>
<keyword evidence="4" id="KW-0507">mRNA processing</keyword>
<feature type="non-terminal residue" evidence="10">
    <location>
        <position position="1"/>
    </location>
</feature>
<keyword evidence="7" id="KW-0378">Hydrolase</keyword>
<comment type="subcellular location">
    <subcellularLocation>
        <location evidence="1">Cytoplasm</location>
    </subcellularLocation>
</comment>
<dbReference type="SUPFAM" id="SSF53098">
    <property type="entry name" value="Ribonuclease H-like"/>
    <property type="match status" value="1"/>
</dbReference>
<proteinExistence type="predicted"/>
<keyword evidence="5" id="KW-0540">Nuclease</keyword>
<evidence type="ECO:0000256" key="4">
    <source>
        <dbReference type="ARBA" id="ARBA00022664"/>
    </source>
</evidence>
<dbReference type="EMBL" id="KZ991434">
    <property type="protein sequence ID" value="RKP22974.1"/>
    <property type="molecule type" value="Genomic_DNA"/>
</dbReference>
<dbReference type="SMART" id="SM00479">
    <property type="entry name" value="EXOIII"/>
    <property type="match status" value="1"/>
</dbReference>
<dbReference type="GO" id="GO:0046872">
    <property type="term" value="F:metal ion binding"/>
    <property type="evidence" value="ECO:0007669"/>
    <property type="project" value="UniProtKB-KW"/>
</dbReference>
<evidence type="ECO:0000256" key="7">
    <source>
        <dbReference type="ARBA" id="ARBA00022801"/>
    </source>
</evidence>
<protein>
    <submittedName>
        <fullName evidence="10">Exonuclease-domain-containing protein</fullName>
    </submittedName>
</protein>
<dbReference type="Pfam" id="PF00929">
    <property type="entry name" value="RNase_T"/>
    <property type="match status" value="1"/>
</dbReference>
<dbReference type="InterPro" id="IPR036397">
    <property type="entry name" value="RNaseH_sf"/>
</dbReference>
<dbReference type="OrthoDB" id="16516at2759"/>
<keyword evidence="11" id="KW-1185">Reference proteome</keyword>
<keyword evidence="8 10" id="KW-0269">Exonuclease</keyword>
<keyword evidence="6" id="KW-0479">Metal-binding</keyword>
<gene>
    <name evidence="10" type="ORF">SYNPS1DRAFT_25070</name>
</gene>
<reference evidence="11" key="1">
    <citation type="journal article" date="2018" name="Nat. Microbiol.">
        <title>Leveraging single-cell genomics to expand the fungal tree of life.</title>
        <authorList>
            <person name="Ahrendt S.R."/>
            <person name="Quandt C.A."/>
            <person name="Ciobanu D."/>
            <person name="Clum A."/>
            <person name="Salamov A."/>
            <person name="Andreopoulos B."/>
            <person name="Cheng J.F."/>
            <person name="Woyke T."/>
            <person name="Pelin A."/>
            <person name="Henrissat B."/>
            <person name="Reynolds N.K."/>
            <person name="Benny G.L."/>
            <person name="Smith M.E."/>
            <person name="James T.Y."/>
            <person name="Grigoriev I.V."/>
        </authorList>
    </citation>
    <scope>NUCLEOTIDE SEQUENCE [LARGE SCALE GENOMIC DNA]</scope>
    <source>
        <strain evidence="11">Benny S71-1</strain>
    </source>
</reference>
<evidence type="ECO:0000256" key="1">
    <source>
        <dbReference type="ARBA" id="ARBA00004496"/>
    </source>
</evidence>
<dbReference type="PANTHER" id="PTHR15728">
    <property type="entry name" value="DEADENYLATION COMPLEX CATALYTIC SUBUNIT PAN2"/>
    <property type="match status" value="1"/>
</dbReference>
<dbReference type="Gene3D" id="3.30.420.10">
    <property type="entry name" value="Ribonuclease H-like superfamily/Ribonuclease H"/>
    <property type="match status" value="1"/>
</dbReference>
<evidence type="ECO:0000313" key="10">
    <source>
        <dbReference type="EMBL" id="RKP22974.1"/>
    </source>
</evidence>
<evidence type="ECO:0000256" key="2">
    <source>
        <dbReference type="ARBA" id="ARBA00022490"/>
    </source>
</evidence>
<evidence type="ECO:0000256" key="6">
    <source>
        <dbReference type="ARBA" id="ARBA00022723"/>
    </source>
</evidence>